<dbReference type="AlphaFoldDB" id="A0A451A0H7"/>
<proteinExistence type="predicted"/>
<evidence type="ECO:0000313" key="1">
    <source>
        <dbReference type="EMBL" id="VFK59526.1"/>
    </source>
</evidence>
<reference evidence="1" key="1">
    <citation type="submission" date="2019-02" db="EMBL/GenBank/DDBJ databases">
        <authorList>
            <person name="Gruber-Vodicka R. H."/>
            <person name="Seah K. B. B."/>
        </authorList>
    </citation>
    <scope>NUCLEOTIDE SEQUENCE</scope>
    <source>
        <strain evidence="2">BECK_BY19</strain>
        <strain evidence="1">BECK_BY8</strain>
    </source>
</reference>
<sequence length="51" mass="5586">MLWEFRVLAIDHEIAKIARNLTSKGIIPEKCPEDALHIAVAAANGMDVIVT</sequence>
<name>A0A451A0H7_9GAMM</name>
<gene>
    <name evidence="1" type="ORF">BECKUNK1418G_GA0071005_100746</name>
    <name evidence="2" type="ORF">BECKUNK1418H_GA0071006_10056</name>
</gene>
<dbReference type="EMBL" id="CAADGD010000005">
    <property type="protein sequence ID" value="VFK68689.1"/>
    <property type="molecule type" value="Genomic_DNA"/>
</dbReference>
<protein>
    <submittedName>
        <fullName evidence="1">PIN domain</fullName>
    </submittedName>
</protein>
<dbReference type="EMBL" id="CAADFZ010000007">
    <property type="protein sequence ID" value="VFK59526.1"/>
    <property type="molecule type" value="Genomic_DNA"/>
</dbReference>
<evidence type="ECO:0000313" key="2">
    <source>
        <dbReference type="EMBL" id="VFK68689.1"/>
    </source>
</evidence>
<accession>A0A451A0H7</accession>
<organism evidence="1">
    <name type="scientific">Candidatus Kentrum sp. UNK</name>
    <dbReference type="NCBI Taxonomy" id="2126344"/>
    <lineage>
        <taxon>Bacteria</taxon>
        <taxon>Pseudomonadati</taxon>
        <taxon>Pseudomonadota</taxon>
        <taxon>Gammaproteobacteria</taxon>
        <taxon>Candidatus Kentrum</taxon>
    </lineage>
</organism>